<feature type="transmembrane region" description="Helical" evidence="6">
    <location>
        <begin position="25"/>
        <end position="51"/>
    </location>
</feature>
<dbReference type="Pfam" id="PF13853">
    <property type="entry name" value="7tm_4"/>
    <property type="match status" value="1"/>
</dbReference>
<feature type="transmembrane region" description="Helical" evidence="6">
    <location>
        <begin position="71"/>
        <end position="93"/>
    </location>
</feature>
<dbReference type="InterPro" id="IPR017452">
    <property type="entry name" value="GPCR_Rhodpsn_7TM"/>
</dbReference>
<dbReference type="AlphaFoldDB" id="A0A2G9P2X1"/>
<evidence type="ECO:0000313" key="8">
    <source>
        <dbReference type="EMBL" id="PIN97664.1"/>
    </source>
</evidence>
<proteinExistence type="predicted"/>
<dbReference type="Gene3D" id="1.20.1070.10">
    <property type="entry name" value="Rhodopsin 7-helix transmembrane proteins"/>
    <property type="match status" value="1"/>
</dbReference>
<dbReference type="InterPro" id="IPR000725">
    <property type="entry name" value="Olfact_rcpt"/>
</dbReference>
<sequence length="108" mass="12418">MDLQNQSLVTEFTLSGLSHSRNAQVIFFVLFLALYLMTLSGNLLIMTAVHVDPHLRSPMYFFLSNLSFLDICYSTVTIPKMLLLCGAIVLLPWNHNHNLKDPFFRRET</sequence>
<protein>
    <recommendedName>
        <fullName evidence="7">G-protein coupled receptors family 1 profile domain-containing protein</fullName>
    </recommendedName>
</protein>
<evidence type="ECO:0000259" key="7">
    <source>
        <dbReference type="PROSITE" id="PS50262"/>
    </source>
</evidence>
<accession>A0A2G9P2X1</accession>
<dbReference type="PANTHER" id="PTHR48001">
    <property type="entry name" value="OLFACTORY RECEPTOR"/>
    <property type="match status" value="1"/>
</dbReference>
<dbReference type="EMBL" id="KV923266">
    <property type="protein sequence ID" value="PIN97664.1"/>
    <property type="molecule type" value="Genomic_DNA"/>
</dbReference>
<feature type="domain" description="G-protein coupled receptors family 1 profile" evidence="7">
    <location>
        <begin position="41"/>
        <end position="82"/>
    </location>
</feature>
<dbReference type="GO" id="GO:0004930">
    <property type="term" value="F:G protein-coupled receptor activity"/>
    <property type="evidence" value="ECO:0007669"/>
    <property type="project" value="InterPro"/>
</dbReference>
<evidence type="ECO:0000256" key="2">
    <source>
        <dbReference type="ARBA" id="ARBA00022692"/>
    </source>
</evidence>
<organism evidence="8 9">
    <name type="scientific">Aquarana catesbeiana</name>
    <name type="common">American bullfrog</name>
    <name type="synonym">Rana catesbeiana</name>
    <dbReference type="NCBI Taxonomy" id="8400"/>
    <lineage>
        <taxon>Eukaryota</taxon>
        <taxon>Metazoa</taxon>
        <taxon>Chordata</taxon>
        <taxon>Craniata</taxon>
        <taxon>Vertebrata</taxon>
        <taxon>Euteleostomi</taxon>
        <taxon>Amphibia</taxon>
        <taxon>Batrachia</taxon>
        <taxon>Anura</taxon>
        <taxon>Neobatrachia</taxon>
        <taxon>Ranoidea</taxon>
        <taxon>Ranidae</taxon>
        <taxon>Aquarana</taxon>
    </lineage>
</organism>
<keyword evidence="5" id="KW-0807">Transducer</keyword>
<dbReference type="SUPFAM" id="SSF81321">
    <property type="entry name" value="Family A G protein-coupled receptor-like"/>
    <property type="match status" value="1"/>
</dbReference>
<comment type="subcellular location">
    <subcellularLocation>
        <location evidence="1">Membrane</location>
        <topology evidence="1">Multi-pass membrane protein</topology>
    </subcellularLocation>
</comment>
<keyword evidence="4 6" id="KW-0472">Membrane</keyword>
<dbReference type="PRINTS" id="PR00237">
    <property type="entry name" value="GPCRRHODOPSN"/>
</dbReference>
<dbReference type="InterPro" id="IPR000276">
    <property type="entry name" value="GPCR_Rhodpsn"/>
</dbReference>
<evidence type="ECO:0000256" key="5">
    <source>
        <dbReference type="ARBA" id="ARBA00023224"/>
    </source>
</evidence>
<dbReference type="Proteomes" id="UP000228934">
    <property type="component" value="Unassembled WGS sequence"/>
</dbReference>
<dbReference type="OrthoDB" id="6145535at2759"/>
<evidence type="ECO:0000256" key="3">
    <source>
        <dbReference type="ARBA" id="ARBA00022989"/>
    </source>
</evidence>
<keyword evidence="3 6" id="KW-1133">Transmembrane helix</keyword>
<keyword evidence="2 6" id="KW-0812">Transmembrane</keyword>
<evidence type="ECO:0000313" key="9">
    <source>
        <dbReference type="Proteomes" id="UP000228934"/>
    </source>
</evidence>
<dbReference type="GO" id="GO:0016020">
    <property type="term" value="C:membrane"/>
    <property type="evidence" value="ECO:0007669"/>
    <property type="project" value="UniProtKB-SubCell"/>
</dbReference>
<name>A0A2G9P2X1_AQUCT</name>
<dbReference type="GO" id="GO:0004984">
    <property type="term" value="F:olfactory receptor activity"/>
    <property type="evidence" value="ECO:0007669"/>
    <property type="project" value="InterPro"/>
</dbReference>
<gene>
    <name evidence="8" type="ORF">AB205_0102730</name>
</gene>
<feature type="non-terminal residue" evidence="8">
    <location>
        <position position="108"/>
    </location>
</feature>
<reference evidence="9" key="1">
    <citation type="journal article" date="2017" name="Nat. Commun.">
        <title>The North American bullfrog draft genome provides insight into hormonal regulation of long noncoding RNA.</title>
        <authorList>
            <person name="Hammond S.A."/>
            <person name="Warren R.L."/>
            <person name="Vandervalk B.P."/>
            <person name="Kucuk E."/>
            <person name="Khan H."/>
            <person name="Gibb E.A."/>
            <person name="Pandoh P."/>
            <person name="Kirk H."/>
            <person name="Zhao Y."/>
            <person name="Jones M."/>
            <person name="Mungall A.J."/>
            <person name="Coope R."/>
            <person name="Pleasance S."/>
            <person name="Moore R.A."/>
            <person name="Holt R.A."/>
            <person name="Round J.M."/>
            <person name="Ohora S."/>
            <person name="Walle B.V."/>
            <person name="Veldhoen N."/>
            <person name="Helbing C.C."/>
            <person name="Birol I."/>
        </authorList>
    </citation>
    <scope>NUCLEOTIDE SEQUENCE [LARGE SCALE GENOMIC DNA]</scope>
</reference>
<keyword evidence="9" id="KW-1185">Reference proteome</keyword>
<evidence type="ECO:0000256" key="4">
    <source>
        <dbReference type="ARBA" id="ARBA00023136"/>
    </source>
</evidence>
<evidence type="ECO:0000256" key="6">
    <source>
        <dbReference type="SAM" id="Phobius"/>
    </source>
</evidence>
<dbReference type="PROSITE" id="PS50262">
    <property type="entry name" value="G_PROTEIN_RECEP_F1_2"/>
    <property type="match status" value="1"/>
</dbReference>
<evidence type="ECO:0000256" key="1">
    <source>
        <dbReference type="ARBA" id="ARBA00004141"/>
    </source>
</evidence>